<dbReference type="AlphaFoldDB" id="A0A4C1SCX5"/>
<reference evidence="1 2" key="1">
    <citation type="journal article" date="2019" name="Commun. Biol.">
        <title>The bagworm genome reveals a unique fibroin gene that provides high tensile strength.</title>
        <authorList>
            <person name="Kono N."/>
            <person name="Nakamura H."/>
            <person name="Ohtoshi R."/>
            <person name="Tomita M."/>
            <person name="Numata K."/>
            <person name="Arakawa K."/>
        </authorList>
    </citation>
    <scope>NUCLEOTIDE SEQUENCE [LARGE SCALE GENOMIC DNA]</scope>
</reference>
<name>A0A4C1SCX5_EUMVA</name>
<accession>A0A4C1SCX5</accession>
<keyword evidence="2" id="KW-1185">Reference proteome</keyword>
<organism evidence="1 2">
    <name type="scientific">Eumeta variegata</name>
    <name type="common">Bagworm moth</name>
    <name type="synonym">Eumeta japonica</name>
    <dbReference type="NCBI Taxonomy" id="151549"/>
    <lineage>
        <taxon>Eukaryota</taxon>
        <taxon>Metazoa</taxon>
        <taxon>Ecdysozoa</taxon>
        <taxon>Arthropoda</taxon>
        <taxon>Hexapoda</taxon>
        <taxon>Insecta</taxon>
        <taxon>Pterygota</taxon>
        <taxon>Neoptera</taxon>
        <taxon>Endopterygota</taxon>
        <taxon>Lepidoptera</taxon>
        <taxon>Glossata</taxon>
        <taxon>Ditrysia</taxon>
        <taxon>Tineoidea</taxon>
        <taxon>Psychidae</taxon>
        <taxon>Oiketicinae</taxon>
        <taxon>Eumeta</taxon>
    </lineage>
</organism>
<protein>
    <submittedName>
        <fullName evidence="1">Uncharacterized protein</fullName>
    </submittedName>
</protein>
<dbReference type="EMBL" id="BGZK01006637">
    <property type="protein sequence ID" value="GBO99883.1"/>
    <property type="molecule type" value="Genomic_DNA"/>
</dbReference>
<evidence type="ECO:0000313" key="2">
    <source>
        <dbReference type="Proteomes" id="UP000299102"/>
    </source>
</evidence>
<sequence>MKMTLTNFSLNFPTTGARAASLCRHLDRTLLGLSIVSLGLTFLHHDNEKFDDAKTAAYEPLNESSASRAKWEKTISSWVSSQLRSVSICKFSKQF</sequence>
<gene>
    <name evidence="1" type="ORF">EVAR_72590_1</name>
</gene>
<dbReference type="Proteomes" id="UP000299102">
    <property type="component" value="Unassembled WGS sequence"/>
</dbReference>
<evidence type="ECO:0000313" key="1">
    <source>
        <dbReference type="EMBL" id="GBO99883.1"/>
    </source>
</evidence>
<proteinExistence type="predicted"/>
<comment type="caution">
    <text evidence="1">The sequence shown here is derived from an EMBL/GenBank/DDBJ whole genome shotgun (WGS) entry which is preliminary data.</text>
</comment>